<feature type="non-terminal residue" evidence="1">
    <location>
        <position position="1"/>
    </location>
</feature>
<dbReference type="InterPro" id="IPR036397">
    <property type="entry name" value="RNaseH_sf"/>
</dbReference>
<keyword evidence="2" id="KW-1185">Reference proteome</keyword>
<name>A0A6S7J8P6_PARCT</name>
<accession>A0A6S7J8P6</accession>
<dbReference type="EMBL" id="CACRXK020015475">
    <property type="protein sequence ID" value="CAB4028416.1"/>
    <property type="molecule type" value="Genomic_DNA"/>
</dbReference>
<gene>
    <name evidence="1" type="ORF">PACLA_8A073759</name>
</gene>
<dbReference type="Gene3D" id="3.30.420.10">
    <property type="entry name" value="Ribonuclease H-like superfamily/Ribonuclease H"/>
    <property type="match status" value="1"/>
</dbReference>
<dbReference type="AlphaFoldDB" id="A0A6S7J8P6"/>
<dbReference type="OrthoDB" id="5982225at2759"/>
<reference evidence="1" key="1">
    <citation type="submission" date="2020-04" db="EMBL/GenBank/DDBJ databases">
        <authorList>
            <person name="Alioto T."/>
            <person name="Alioto T."/>
            <person name="Gomez Garrido J."/>
        </authorList>
    </citation>
    <scope>NUCLEOTIDE SEQUENCE</scope>
    <source>
        <strain evidence="1">A484AB</strain>
    </source>
</reference>
<dbReference type="PROSITE" id="PS50994">
    <property type="entry name" value="INTEGRASE"/>
    <property type="match status" value="1"/>
</dbReference>
<dbReference type="InterPro" id="IPR050951">
    <property type="entry name" value="Retrovirus_Pol_polyprotein"/>
</dbReference>
<dbReference type="SUPFAM" id="SSF53098">
    <property type="entry name" value="Ribonuclease H-like"/>
    <property type="match status" value="1"/>
</dbReference>
<proteinExistence type="predicted"/>
<dbReference type="InterPro" id="IPR012337">
    <property type="entry name" value="RNaseH-like_sf"/>
</dbReference>
<dbReference type="GO" id="GO:0003676">
    <property type="term" value="F:nucleic acid binding"/>
    <property type="evidence" value="ECO:0007669"/>
    <property type="project" value="InterPro"/>
</dbReference>
<dbReference type="PANTHER" id="PTHR37984:SF14">
    <property type="entry name" value="RIBONUCLEASE H"/>
    <property type="match status" value="1"/>
</dbReference>
<organism evidence="1 2">
    <name type="scientific">Paramuricea clavata</name>
    <name type="common">Red gorgonian</name>
    <name type="synonym">Violescent sea-whip</name>
    <dbReference type="NCBI Taxonomy" id="317549"/>
    <lineage>
        <taxon>Eukaryota</taxon>
        <taxon>Metazoa</taxon>
        <taxon>Cnidaria</taxon>
        <taxon>Anthozoa</taxon>
        <taxon>Octocorallia</taxon>
        <taxon>Malacalcyonacea</taxon>
        <taxon>Plexauridae</taxon>
        <taxon>Paramuricea</taxon>
    </lineage>
</organism>
<dbReference type="Proteomes" id="UP001152795">
    <property type="component" value="Unassembled WGS sequence"/>
</dbReference>
<comment type="caution">
    <text evidence="1">The sequence shown here is derived from an EMBL/GenBank/DDBJ whole genome shotgun (WGS) entry which is preliminary data.</text>
</comment>
<protein>
    <submittedName>
        <fullName evidence="1">Transposon Tf2-9 poly</fullName>
    </submittedName>
</protein>
<dbReference type="GO" id="GO:0015074">
    <property type="term" value="P:DNA integration"/>
    <property type="evidence" value="ECO:0007669"/>
    <property type="project" value="InterPro"/>
</dbReference>
<sequence>CHMPCDLSEWATPINNTFCPVSRIFLPIWLGYQRLVFGVTGPENVSQVRSFLGLKSHKWKWTEQFLTHYDTTLPVKIAYPSPRRSATGFEYDIEYKNTKEHCNADGLSRLPLPMTEKEDTAVDAADVFHATQLNILPVTSESLKSELTVHQGCILWGMRVVIPSKLQERILRELHDSHLEPKDAIQAKTIEVLRNLFARFGIPEQIVSDNGPQFVSEEFRSFMKSNGVKHITSAPYHPATNGLAERSVQTFKQALRSMEESSKPIQEKLAKFLITYRNTPHSTTGESPAQLMLGRPIRTRLDLVKPNLNRKMVIKQQEQSRKSASAKNRATRQLEVGDMVMARDYRGNLKWRSGKVIERIGPLMYKIEIPSMGEIKSRTRVVCSLRQEDTFCHIRTFVNTGHELWLGITRIRRYIELLF</sequence>
<dbReference type="InterPro" id="IPR001584">
    <property type="entry name" value="Integrase_cat-core"/>
</dbReference>
<dbReference type="Pfam" id="PF00665">
    <property type="entry name" value="rve"/>
    <property type="match status" value="1"/>
</dbReference>
<evidence type="ECO:0000313" key="1">
    <source>
        <dbReference type="EMBL" id="CAB4028416.1"/>
    </source>
</evidence>
<dbReference type="PANTHER" id="PTHR37984">
    <property type="entry name" value="PROTEIN CBG26694"/>
    <property type="match status" value="1"/>
</dbReference>
<feature type="non-terminal residue" evidence="1">
    <location>
        <position position="419"/>
    </location>
</feature>
<evidence type="ECO:0000313" key="2">
    <source>
        <dbReference type="Proteomes" id="UP001152795"/>
    </source>
</evidence>